<keyword evidence="7" id="KW-0238">DNA-binding</keyword>
<reference evidence="11 12" key="1">
    <citation type="journal article" date="2016" name="Nat. Commun.">
        <title>Thousands of microbial genomes shed light on interconnected biogeochemical processes in an aquifer system.</title>
        <authorList>
            <person name="Anantharaman K."/>
            <person name="Brown C.T."/>
            <person name="Hug L.A."/>
            <person name="Sharon I."/>
            <person name="Castelle C.J."/>
            <person name="Probst A.J."/>
            <person name="Thomas B.C."/>
            <person name="Singh A."/>
            <person name="Wilkins M.J."/>
            <person name="Karaoz U."/>
            <person name="Brodie E.L."/>
            <person name="Williams K.H."/>
            <person name="Hubbard S.S."/>
            <person name="Banfield J.F."/>
        </authorList>
    </citation>
    <scope>NUCLEOTIDE SEQUENCE [LARGE SCALE GENOMIC DNA]</scope>
</reference>
<evidence type="ECO:0000256" key="3">
    <source>
        <dbReference type="ARBA" id="ARBA00022763"/>
    </source>
</evidence>
<evidence type="ECO:0000256" key="4">
    <source>
        <dbReference type="ARBA" id="ARBA00022801"/>
    </source>
</evidence>
<proteinExistence type="predicted"/>
<keyword evidence="2" id="KW-0547">Nucleotide-binding</keyword>
<comment type="caution">
    <text evidence="11">The sequence shown here is derived from an EMBL/GenBank/DDBJ whole genome shotgun (WGS) entry which is preliminary data.</text>
</comment>
<dbReference type="Proteomes" id="UP000177932">
    <property type="component" value="Unassembled WGS sequence"/>
</dbReference>
<evidence type="ECO:0000313" key="11">
    <source>
        <dbReference type="EMBL" id="OGZ58739.1"/>
    </source>
</evidence>
<keyword evidence="1" id="KW-0963">Cytoplasm</keyword>
<dbReference type="PANTHER" id="PTHR47964:SF1">
    <property type="entry name" value="ATP-DEPENDENT DNA HELICASE HOMOLOG RECG, CHLOROPLASTIC"/>
    <property type="match status" value="1"/>
</dbReference>
<evidence type="ECO:0000259" key="9">
    <source>
        <dbReference type="PROSITE" id="PS51192"/>
    </source>
</evidence>
<dbReference type="InterPro" id="IPR011545">
    <property type="entry name" value="DEAD/DEAH_box_helicase_dom"/>
</dbReference>
<gene>
    <name evidence="11" type="ORF">A2827_00440</name>
</gene>
<evidence type="ECO:0008006" key="13">
    <source>
        <dbReference type="Google" id="ProtNLM"/>
    </source>
</evidence>
<dbReference type="Gene3D" id="3.40.50.300">
    <property type="entry name" value="P-loop containing nucleotide triphosphate hydrolases"/>
    <property type="match status" value="2"/>
</dbReference>
<dbReference type="InterPro" id="IPR027417">
    <property type="entry name" value="P-loop_NTPase"/>
</dbReference>
<dbReference type="AlphaFoldDB" id="A0A1G2H8R5"/>
<evidence type="ECO:0000256" key="7">
    <source>
        <dbReference type="ARBA" id="ARBA00023125"/>
    </source>
</evidence>
<dbReference type="InterPro" id="IPR001650">
    <property type="entry name" value="Helicase_C-like"/>
</dbReference>
<evidence type="ECO:0000256" key="1">
    <source>
        <dbReference type="ARBA" id="ARBA00022490"/>
    </source>
</evidence>
<dbReference type="PANTHER" id="PTHR47964">
    <property type="entry name" value="ATP-DEPENDENT DNA HELICASE HOMOLOG RECG, CHLOROPLASTIC"/>
    <property type="match status" value="1"/>
</dbReference>
<dbReference type="InterPro" id="IPR041471">
    <property type="entry name" value="UvrB_inter"/>
</dbReference>
<name>A0A1G2H8R5_9BACT</name>
<dbReference type="SMART" id="SM00487">
    <property type="entry name" value="DEXDc"/>
    <property type="match status" value="1"/>
</dbReference>
<dbReference type="SUPFAM" id="SSF141259">
    <property type="entry name" value="CarD-like"/>
    <property type="match status" value="1"/>
</dbReference>
<dbReference type="Pfam" id="PF17757">
    <property type="entry name" value="UvrB_inter"/>
    <property type="match status" value="1"/>
</dbReference>
<protein>
    <recommendedName>
        <fullName evidence="13">Transcription-repair coupling factor</fullName>
    </recommendedName>
</protein>
<dbReference type="Pfam" id="PF00270">
    <property type="entry name" value="DEAD"/>
    <property type="match status" value="1"/>
</dbReference>
<dbReference type="GO" id="GO:0006281">
    <property type="term" value="P:DNA repair"/>
    <property type="evidence" value="ECO:0007669"/>
    <property type="project" value="UniProtKB-KW"/>
</dbReference>
<dbReference type="InterPro" id="IPR047112">
    <property type="entry name" value="RecG/Mfd"/>
</dbReference>
<dbReference type="GO" id="GO:0005524">
    <property type="term" value="F:ATP binding"/>
    <property type="evidence" value="ECO:0007669"/>
    <property type="project" value="UniProtKB-KW"/>
</dbReference>
<keyword evidence="4" id="KW-0378">Hydrolase</keyword>
<dbReference type="Pfam" id="PF00271">
    <property type="entry name" value="Helicase_C"/>
    <property type="match status" value="1"/>
</dbReference>
<organism evidence="11 12">
    <name type="scientific">Candidatus Spechtbacteria bacterium RIFCSPHIGHO2_01_FULL_43_30</name>
    <dbReference type="NCBI Taxonomy" id="1802158"/>
    <lineage>
        <taxon>Bacteria</taxon>
        <taxon>Candidatus Spechtiibacteriota</taxon>
    </lineage>
</organism>
<evidence type="ECO:0000259" key="10">
    <source>
        <dbReference type="PROSITE" id="PS51194"/>
    </source>
</evidence>
<dbReference type="SUPFAM" id="SSF52540">
    <property type="entry name" value="P-loop containing nucleoside triphosphate hydrolases"/>
    <property type="match status" value="3"/>
</dbReference>
<dbReference type="InterPro" id="IPR014001">
    <property type="entry name" value="Helicase_ATP-bd"/>
</dbReference>
<dbReference type="Gene3D" id="3.30.2060.10">
    <property type="entry name" value="Penicillin-binding protein 1b domain"/>
    <property type="match status" value="1"/>
</dbReference>
<dbReference type="GO" id="GO:0003678">
    <property type="term" value="F:DNA helicase activity"/>
    <property type="evidence" value="ECO:0007669"/>
    <property type="project" value="TreeGrafter"/>
</dbReference>
<dbReference type="PROSITE" id="PS51192">
    <property type="entry name" value="HELICASE_ATP_BIND_1"/>
    <property type="match status" value="1"/>
</dbReference>
<keyword evidence="8" id="KW-0234">DNA repair</keyword>
<evidence type="ECO:0000256" key="8">
    <source>
        <dbReference type="ARBA" id="ARBA00023204"/>
    </source>
</evidence>
<dbReference type="STRING" id="1802158.A2827_00440"/>
<evidence type="ECO:0000256" key="5">
    <source>
        <dbReference type="ARBA" id="ARBA00022806"/>
    </source>
</evidence>
<sequence length="660" mass="74801">MKQSMDRLIIVAITPPILEKGLVWFEQHKQRIEKASSPFWQRNTLTLRKDQKITMSEVVRTLYDFGYQKYQDIELPGEFSQTGGILNVFPVNSEFALKIEFLGNTVETIYKTSKLNPDPQKPLNKVIYNEGARRKEPQSDLSKLKPGDFVVHLDHGIGLFAGKSQTVALNSQTLEQDTSYIIEYAGGDKLIVPENVSYKLSPYLGFSNPTIYRLGGNLWHKTKKRVNQDIIKTAKELLRIYARREVATRPPYDKDSDMTAQLEQGFEFQETADQAIAIDKVMKDLDKNIPMDRLICGDVGFGKTEVALRAAARSVFSGKQTAIIAPTTILAWQHFNTFKSRLEKFPVRIELLTRIQKNAAQKEIVSRLKSGNVDLVIGTHRILQKDVGFKNLGLLIIDEEQRFGVKQKEKLKSFRSELDVLSLSATPIPRTLYFSMSGLKDISNIQTPPQNRLPIHTFVMPKSKSIVKKAIQKELERHGQVYYLHNRVATIESARKRIGELGLGEVKISVGHAKLPENHLISIIQDFRDKKTDILVATTIIENGLDLSNVNTLIVEDATRLGLSQAHQLRGRIGRGDKQAYAYFLYSPKKLTDIAKRRLKTLKEYQGLGDGYQIAMRDLEIRGAGNILGREQHGSINKVGLNLYCQMLNEAVERLKTENL</sequence>
<dbReference type="Gene3D" id="2.40.10.170">
    <property type="match status" value="1"/>
</dbReference>
<keyword evidence="5" id="KW-0347">Helicase</keyword>
<dbReference type="GO" id="GO:0016787">
    <property type="term" value="F:hydrolase activity"/>
    <property type="evidence" value="ECO:0007669"/>
    <property type="project" value="UniProtKB-KW"/>
</dbReference>
<keyword evidence="6" id="KW-0067">ATP-binding</keyword>
<evidence type="ECO:0000313" key="12">
    <source>
        <dbReference type="Proteomes" id="UP000177932"/>
    </source>
</evidence>
<dbReference type="GO" id="GO:0003677">
    <property type="term" value="F:DNA binding"/>
    <property type="evidence" value="ECO:0007669"/>
    <property type="project" value="UniProtKB-KW"/>
</dbReference>
<dbReference type="PROSITE" id="PS51194">
    <property type="entry name" value="HELICASE_CTER"/>
    <property type="match status" value="1"/>
</dbReference>
<dbReference type="InterPro" id="IPR036101">
    <property type="entry name" value="CarD-like/TRCF_RID_sf"/>
</dbReference>
<dbReference type="SMART" id="SM01058">
    <property type="entry name" value="CarD_TRCF"/>
    <property type="match status" value="1"/>
</dbReference>
<dbReference type="InterPro" id="IPR003711">
    <property type="entry name" value="CarD-like/TRCF_RID"/>
</dbReference>
<dbReference type="CDD" id="cd17991">
    <property type="entry name" value="DEXHc_TRCF"/>
    <property type="match status" value="1"/>
</dbReference>
<dbReference type="SMART" id="SM00490">
    <property type="entry name" value="HELICc"/>
    <property type="match status" value="1"/>
</dbReference>
<feature type="domain" description="Helicase C-terminal" evidence="10">
    <location>
        <begin position="466"/>
        <end position="620"/>
    </location>
</feature>
<dbReference type="EMBL" id="MHOD01000001">
    <property type="protein sequence ID" value="OGZ58739.1"/>
    <property type="molecule type" value="Genomic_DNA"/>
</dbReference>
<keyword evidence="3" id="KW-0227">DNA damage</keyword>
<accession>A0A1G2H8R5</accession>
<evidence type="ECO:0000256" key="6">
    <source>
        <dbReference type="ARBA" id="ARBA00022840"/>
    </source>
</evidence>
<evidence type="ECO:0000256" key="2">
    <source>
        <dbReference type="ARBA" id="ARBA00022741"/>
    </source>
</evidence>
<dbReference type="Pfam" id="PF02559">
    <property type="entry name" value="CarD_TRCF_RID"/>
    <property type="match status" value="1"/>
</dbReference>
<feature type="domain" description="Helicase ATP-binding" evidence="9">
    <location>
        <begin position="284"/>
        <end position="445"/>
    </location>
</feature>